<name>A0A2T9ZA81_9FUNG</name>
<dbReference type="SUPFAM" id="SSF56219">
    <property type="entry name" value="DNase I-like"/>
    <property type="match status" value="1"/>
</dbReference>
<dbReference type="OrthoDB" id="200415at2759"/>
<protein>
    <recommendedName>
        <fullName evidence="3">Endonuclease/exonuclease/phosphatase domain-containing protein</fullName>
    </recommendedName>
</protein>
<dbReference type="STRING" id="133381.A0A2T9ZA81"/>
<dbReference type="EMBL" id="MBFS01001078">
    <property type="protein sequence ID" value="PVV01437.1"/>
    <property type="molecule type" value="Genomic_DNA"/>
</dbReference>
<dbReference type="InterPro" id="IPR036691">
    <property type="entry name" value="Endo/exonu/phosph_ase_sf"/>
</dbReference>
<sequence>MLCSTLKMNGIFVAEFIEHESPLRTDDLQVCVYFYGLSYMLKYQGGGVHGNAILSKFDMVGSVDSHDTQPYNWDRDGDKLGEPRNGARYILSAKIKPWMDKPEVLVYNTHFECFTGVSGRIGQFSDLVQMSFKEKESFPHQLVFGDMNTFAHSIARLSPKYCCDMYRFRSIFLSEPEFWYLKIFGKNGLLKQNKTEEYTLYEKTLHLYDPYDPISDYTIENHMGLMKAKVDWTFVSGFNVNSFCTLNDHFLFSDHKLLCLDLTLGDPKTCAQKHRIQVEQRYNSVRNRYHSKVAIALATVCGLASLFFKSASSS</sequence>
<comment type="caution">
    <text evidence="1">The sequence shown here is derived from an EMBL/GenBank/DDBJ whole genome shotgun (WGS) entry which is preliminary data.</text>
</comment>
<proteinExistence type="predicted"/>
<evidence type="ECO:0008006" key="3">
    <source>
        <dbReference type="Google" id="ProtNLM"/>
    </source>
</evidence>
<evidence type="ECO:0000313" key="2">
    <source>
        <dbReference type="Proteomes" id="UP000245609"/>
    </source>
</evidence>
<accession>A0A2T9ZA81</accession>
<dbReference type="Gene3D" id="3.60.10.10">
    <property type="entry name" value="Endonuclease/exonuclease/phosphatase"/>
    <property type="match status" value="1"/>
</dbReference>
<dbReference type="AlphaFoldDB" id="A0A2T9ZA81"/>
<keyword evidence="2" id="KW-1185">Reference proteome</keyword>
<gene>
    <name evidence="1" type="ORF">BB560_004141</name>
</gene>
<dbReference type="Proteomes" id="UP000245609">
    <property type="component" value="Unassembled WGS sequence"/>
</dbReference>
<evidence type="ECO:0000313" key="1">
    <source>
        <dbReference type="EMBL" id="PVV01437.1"/>
    </source>
</evidence>
<reference evidence="1 2" key="1">
    <citation type="journal article" date="2018" name="MBio">
        <title>Comparative Genomics Reveals the Core Gene Toolbox for the Fungus-Insect Symbiosis.</title>
        <authorList>
            <person name="Wang Y."/>
            <person name="Stata M."/>
            <person name="Wang W."/>
            <person name="Stajich J.E."/>
            <person name="White M.M."/>
            <person name="Moncalvo J.M."/>
        </authorList>
    </citation>
    <scope>NUCLEOTIDE SEQUENCE [LARGE SCALE GENOMIC DNA]</scope>
    <source>
        <strain evidence="1 2">SC-DP-2</strain>
    </source>
</reference>
<organism evidence="1 2">
    <name type="scientific">Smittium megazygosporum</name>
    <dbReference type="NCBI Taxonomy" id="133381"/>
    <lineage>
        <taxon>Eukaryota</taxon>
        <taxon>Fungi</taxon>
        <taxon>Fungi incertae sedis</taxon>
        <taxon>Zoopagomycota</taxon>
        <taxon>Kickxellomycotina</taxon>
        <taxon>Harpellomycetes</taxon>
        <taxon>Harpellales</taxon>
        <taxon>Legeriomycetaceae</taxon>
        <taxon>Smittium</taxon>
    </lineage>
</organism>